<name>A0A4Q1C5C5_9BACT</name>
<dbReference type="InterPro" id="IPR029041">
    <property type="entry name" value="FAD-linked_oxidoreductase-like"/>
</dbReference>
<dbReference type="AlphaFoldDB" id="A0A4Q1C5C5"/>
<dbReference type="Gene3D" id="3.20.20.220">
    <property type="match status" value="1"/>
</dbReference>
<evidence type="ECO:0000313" key="3">
    <source>
        <dbReference type="Proteomes" id="UP000290218"/>
    </source>
</evidence>
<reference evidence="2 3" key="1">
    <citation type="submission" date="2019-01" db="EMBL/GenBank/DDBJ databases">
        <title>Lacunisphaera sp. strain TWA-58.</title>
        <authorList>
            <person name="Chen W.-M."/>
        </authorList>
    </citation>
    <scope>NUCLEOTIDE SEQUENCE [LARGE SCALE GENOMIC DNA]</scope>
    <source>
        <strain evidence="2 3">TWA-58</strain>
    </source>
</reference>
<accession>A0A4Q1C5C5</accession>
<keyword evidence="3" id="KW-1185">Reference proteome</keyword>
<dbReference type="EMBL" id="SDHX01000002">
    <property type="protein sequence ID" value="RXK53523.1"/>
    <property type="molecule type" value="Genomic_DNA"/>
</dbReference>
<evidence type="ECO:0008006" key="4">
    <source>
        <dbReference type="Google" id="ProtNLM"/>
    </source>
</evidence>
<comment type="caution">
    <text evidence="2">The sequence shown here is derived from an EMBL/GenBank/DDBJ whole genome shotgun (WGS) entry which is preliminary data.</text>
</comment>
<dbReference type="GO" id="GO:0016491">
    <property type="term" value="F:oxidoreductase activity"/>
    <property type="evidence" value="ECO:0007669"/>
    <property type="project" value="UniProtKB-KW"/>
</dbReference>
<gene>
    <name evidence="2" type="ORF">ESB00_17675</name>
</gene>
<keyword evidence="1" id="KW-0560">Oxidoreductase</keyword>
<proteinExistence type="predicted"/>
<dbReference type="OrthoDB" id="9812555at2"/>
<dbReference type="Proteomes" id="UP000290218">
    <property type="component" value="Unassembled WGS sequence"/>
</dbReference>
<protein>
    <recommendedName>
        <fullName evidence="4">Methylenetetrahydrofolate reductase</fullName>
    </recommendedName>
</protein>
<dbReference type="SUPFAM" id="SSF51730">
    <property type="entry name" value="FAD-linked oxidoreductase"/>
    <property type="match status" value="1"/>
</dbReference>
<evidence type="ECO:0000313" key="2">
    <source>
        <dbReference type="EMBL" id="RXK53523.1"/>
    </source>
</evidence>
<sequence>MSLEITTRNDVPADVAYEEIFVTWLPTEGKEAVLAKCAELHAKGLKPVPHIAAFKVKDAADAHAIAAAVRPLTRKVFLIRGNTHQEGAFATVDELVATGAFAGFEIGVGGFPEGNSPLTFEQGIDILRRKTAYASFVVTQWSLDEAAIARFLDASPLPVHLGVPNRCSLKQLARFAAVCGIENSVRGMLSNPKNIARFVFGFDPGYIVKAFQGHPRLARFHVYAFGNFAPL</sequence>
<evidence type="ECO:0000256" key="1">
    <source>
        <dbReference type="ARBA" id="ARBA00023002"/>
    </source>
</evidence>
<organism evidence="2 3">
    <name type="scientific">Oleiharenicola lentus</name>
    <dbReference type="NCBI Taxonomy" id="2508720"/>
    <lineage>
        <taxon>Bacteria</taxon>
        <taxon>Pseudomonadati</taxon>
        <taxon>Verrucomicrobiota</taxon>
        <taxon>Opitutia</taxon>
        <taxon>Opitutales</taxon>
        <taxon>Opitutaceae</taxon>
        <taxon>Oleiharenicola</taxon>
    </lineage>
</organism>
<dbReference type="RefSeq" id="WP_129049268.1">
    <property type="nucleotide sequence ID" value="NZ_SDHX01000002.1"/>
</dbReference>